<organism evidence="2 3">
    <name type="scientific">Mycetocola reblochoni REB411</name>
    <dbReference type="NCBI Taxonomy" id="1255698"/>
    <lineage>
        <taxon>Bacteria</taxon>
        <taxon>Bacillati</taxon>
        <taxon>Actinomycetota</taxon>
        <taxon>Actinomycetes</taxon>
        <taxon>Micrococcales</taxon>
        <taxon>Microbacteriaceae</taxon>
        <taxon>Mycetocola</taxon>
    </lineage>
</organism>
<name>A0A1R4JGZ4_9MICO</name>
<evidence type="ECO:0000256" key="1">
    <source>
        <dbReference type="SAM" id="MobiDB-lite"/>
    </source>
</evidence>
<proteinExistence type="predicted"/>
<gene>
    <name evidence="2" type="ORF">FM119_07455</name>
</gene>
<keyword evidence="3" id="KW-1185">Reference proteome</keyword>
<reference evidence="3" key="1">
    <citation type="submission" date="2017-02" db="EMBL/GenBank/DDBJ databases">
        <authorList>
            <person name="Dridi B."/>
        </authorList>
    </citation>
    <scope>NUCLEOTIDE SEQUENCE [LARGE SCALE GENOMIC DNA]</scope>
    <source>
        <strain evidence="3">EB411</strain>
    </source>
</reference>
<evidence type="ECO:0000313" key="2">
    <source>
        <dbReference type="EMBL" id="SJN31204.1"/>
    </source>
</evidence>
<dbReference type="Proteomes" id="UP000196778">
    <property type="component" value="Unassembled WGS sequence"/>
</dbReference>
<feature type="compositionally biased region" description="Basic and acidic residues" evidence="1">
    <location>
        <begin position="1"/>
        <end position="11"/>
    </location>
</feature>
<sequence length="117" mass="12174">MTAAELRRTARSEPAPFPGRTRIAPGALTTVARAVVATALGVPAAEVSVRLSDRDGGLAVDARTPVVFGTARRDQLVWVDEQRAAIADGVSVQTGAEVSAVTLVVTGVVPESTRRVR</sequence>
<evidence type="ECO:0000313" key="3">
    <source>
        <dbReference type="Proteomes" id="UP000196778"/>
    </source>
</evidence>
<protein>
    <submittedName>
        <fullName evidence="2">Uncharacterized protein</fullName>
    </submittedName>
</protein>
<dbReference type="RefSeq" id="WP_087137054.1">
    <property type="nucleotide sequence ID" value="NZ_FUKR01000039.1"/>
</dbReference>
<dbReference type="EMBL" id="FUKR01000039">
    <property type="protein sequence ID" value="SJN31204.1"/>
    <property type="molecule type" value="Genomic_DNA"/>
</dbReference>
<feature type="region of interest" description="Disordered" evidence="1">
    <location>
        <begin position="1"/>
        <end position="21"/>
    </location>
</feature>
<accession>A0A1R4JGZ4</accession>
<dbReference type="AlphaFoldDB" id="A0A1R4JGZ4"/>